<dbReference type="VEuPathDB" id="FungiDB:SPSK_11011"/>
<feature type="region of interest" description="Disordered" evidence="1">
    <location>
        <begin position="109"/>
        <end position="152"/>
    </location>
</feature>
<dbReference type="EMBL" id="AXCR01000007">
    <property type="protein sequence ID" value="KJR84878.1"/>
    <property type="molecule type" value="Genomic_DNA"/>
</dbReference>
<feature type="compositionally biased region" description="Basic residues" evidence="1">
    <location>
        <begin position="201"/>
        <end position="212"/>
    </location>
</feature>
<reference evidence="2 3" key="2">
    <citation type="journal article" date="2015" name="Eukaryot. Cell">
        <title>Asexual propagation of a virulent clone complex in a human and feline outbreak of sporotrichosis.</title>
        <authorList>
            <person name="Teixeira Mde M."/>
            <person name="Rodrigues A.M."/>
            <person name="Tsui C.K."/>
            <person name="de Almeida L.G."/>
            <person name="Van Diepeningen A.D."/>
            <person name="van den Ende B.G."/>
            <person name="Fernandes G.F."/>
            <person name="Kano R."/>
            <person name="Hamelin R.C."/>
            <person name="Lopes-Bezerra L.M."/>
            <person name="Vasconcelos A.T."/>
            <person name="de Hoog S."/>
            <person name="de Camargo Z.P."/>
            <person name="Felipe M.S."/>
        </authorList>
    </citation>
    <scope>NUCLEOTIDE SEQUENCE [LARGE SCALE GENOMIC DNA]</scope>
    <source>
        <strain evidence="2 3">1099-18</strain>
    </source>
</reference>
<dbReference type="GeneID" id="27672509"/>
<evidence type="ECO:0000313" key="2">
    <source>
        <dbReference type="EMBL" id="KJR84878.1"/>
    </source>
</evidence>
<dbReference type="OrthoDB" id="5419928at2759"/>
<comment type="caution">
    <text evidence="2">The sequence shown here is derived from an EMBL/GenBank/DDBJ whole genome shotgun (WGS) entry which is preliminary data.</text>
</comment>
<dbReference type="KEGG" id="ssck:SPSK_11011"/>
<feature type="compositionally biased region" description="Polar residues" evidence="1">
    <location>
        <begin position="143"/>
        <end position="152"/>
    </location>
</feature>
<feature type="region of interest" description="Disordered" evidence="1">
    <location>
        <begin position="188"/>
        <end position="212"/>
    </location>
</feature>
<accession>A0A0F2M592</accession>
<feature type="compositionally biased region" description="Basic and acidic residues" evidence="1">
    <location>
        <begin position="118"/>
        <end position="136"/>
    </location>
</feature>
<gene>
    <name evidence="2" type="ORF">SPSK_11011</name>
</gene>
<protein>
    <submittedName>
        <fullName evidence="2">Uncharacterized protein</fullName>
    </submittedName>
</protein>
<reference evidence="2 3" key="1">
    <citation type="journal article" date="2014" name="BMC Genomics">
        <title>Comparative genomics of the major fungal agents of human and animal Sporotrichosis: Sporothrix schenckii and Sporothrix brasiliensis.</title>
        <authorList>
            <person name="Teixeira M.M."/>
            <person name="de Almeida L.G."/>
            <person name="Kubitschek-Barreira P."/>
            <person name="Alves F.L."/>
            <person name="Kioshima E.S."/>
            <person name="Abadio A.K."/>
            <person name="Fernandes L."/>
            <person name="Derengowski L.S."/>
            <person name="Ferreira K.S."/>
            <person name="Souza R.C."/>
            <person name="Ruiz J.C."/>
            <person name="de Andrade N.C."/>
            <person name="Paes H.C."/>
            <person name="Nicola A.M."/>
            <person name="Albuquerque P."/>
            <person name="Gerber A.L."/>
            <person name="Martins V.P."/>
            <person name="Peconick L.D."/>
            <person name="Neto A.V."/>
            <person name="Chaucanez C.B."/>
            <person name="Silva P.A."/>
            <person name="Cunha O.L."/>
            <person name="de Oliveira F.F."/>
            <person name="dos Santos T.C."/>
            <person name="Barros A.L."/>
            <person name="Soares M.A."/>
            <person name="de Oliveira L.M."/>
            <person name="Marini M.M."/>
            <person name="Villalobos-Duno H."/>
            <person name="Cunha M.M."/>
            <person name="de Hoog S."/>
            <person name="da Silveira J.F."/>
            <person name="Henrissat B."/>
            <person name="Nino-Vega G.A."/>
            <person name="Cisalpino P.S."/>
            <person name="Mora-Montes H.M."/>
            <person name="Almeida S.R."/>
            <person name="Stajich J.E."/>
            <person name="Lopes-Bezerra L.M."/>
            <person name="Vasconcelos A.T."/>
            <person name="Felipe M.S."/>
        </authorList>
    </citation>
    <scope>NUCLEOTIDE SEQUENCE [LARGE SCALE GENOMIC DNA]</scope>
    <source>
        <strain evidence="2 3">1099-18</strain>
    </source>
</reference>
<organism evidence="2 3">
    <name type="scientific">Sporothrix schenckii 1099-18</name>
    <dbReference type="NCBI Taxonomy" id="1397361"/>
    <lineage>
        <taxon>Eukaryota</taxon>
        <taxon>Fungi</taxon>
        <taxon>Dikarya</taxon>
        <taxon>Ascomycota</taxon>
        <taxon>Pezizomycotina</taxon>
        <taxon>Sordariomycetes</taxon>
        <taxon>Sordariomycetidae</taxon>
        <taxon>Ophiostomatales</taxon>
        <taxon>Ophiostomataceae</taxon>
        <taxon>Sporothrix</taxon>
    </lineage>
</organism>
<dbReference type="RefSeq" id="XP_016587554.1">
    <property type="nucleotide sequence ID" value="XM_016737232.1"/>
</dbReference>
<evidence type="ECO:0000256" key="1">
    <source>
        <dbReference type="SAM" id="MobiDB-lite"/>
    </source>
</evidence>
<evidence type="ECO:0000313" key="3">
    <source>
        <dbReference type="Proteomes" id="UP000033710"/>
    </source>
</evidence>
<dbReference type="AlphaFoldDB" id="A0A0F2M592"/>
<sequence length="212" mass="24293">MGMFLLEHDGRSSGGGTIRTAGAPAQQTRALEEKRRHFESTGAGPIVTEPNFEATMRTMWLQEQDTGRWELIREVKDGGFAQYEKAARQRLAKHGYREVFSRSSVDVNTRTVHRRKPSHDNAREELVESGVRRTGETEEDLSAPQTSVLDQQSAPRNEAIQRFMRQAKTYREAKTVESRQFFRVEWASSQMSKKSVIQKPSVHKSATRTRKR</sequence>
<proteinExistence type="predicted"/>
<dbReference type="Proteomes" id="UP000033710">
    <property type="component" value="Unassembled WGS sequence"/>
</dbReference>
<name>A0A0F2M592_SPOSC</name>